<dbReference type="InterPro" id="IPR006710">
    <property type="entry name" value="Glyco_hydro_43"/>
</dbReference>
<feature type="site" description="Important for catalytic activity, responsible for pKa modulation of the active site Glu and correct orientation of both the proton donor and substrate" evidence="4">
    <location>
        <position position="159"/>
    </location>
</feature>
<feature type="chain" id="PRO_5030509410" evidence="5">
    <location>
        <begin position="26"/>
        <end position="697"/>
    </location>
</feature>
<dbReference type="Proteomes" id="UP000526501">
    <property type="component" value="Unassembled WGS sequence"/>
</dbReference>
<dbReference type="Gene3D" id="2.80.10.50">
    <property type="match status" value="1"/>
</dbReference>
<evidence type="ECO:0000313" key="8">
    <source>
        <dbReference type="Proteomes" id="UP000526501"/>
    </source>
</evidence>
<dbReference type="Pfam" id="PF04616">
    <property type="entry name" value="Glyco_hydro_43"/>
    <property type="match status" value="1"/>
</dbReference>
<dbReference type="RefSeq" id="WP_185661874.1">
    <property type="nucleotide sequence ID" value="NZ_CAWPOO010000013.1"/>
</dbReference>
<dbReference type="InterPro" id="IPR051795">
    <property type="entry name" value="Glycosyl_Hydrlase_43"/>
</dbReference>
<dbReference type="SUPFAM" id="SSF75005">
    <property type="entry name" value="Arabinanase/levansucrase/invertase"/>
    <property type="match status" value="1"/>
</dbReference>
<accession>A0A7X1EA53</accession>
<dbReference type="SUPFAM" id="SSF50405">
    <property type="entry name" value="Actin-crosslinking proteins"/>
    <property type="match status" value="1"/>
</dbReference>
<feature type="domain" description="Beta-xylosidase C-terminal Concanavalin A-like" evidence="6">
    <location>
        <begin position="362"/>
        <end position="546"/>
    </location>
</feature>
<dbReference type="InterPro" id="IPR013320">
    <property type="entry name" value="ConA-like_dom_sf"/>
</dbReference>
<feature type="signal peptide" evidence="5">
    <location>
        <begin position="1"/>
        <end position="25"/>
    </location>
</feature>
<dbReference type="InterPro" id="IPR041542">
    <property type="entry name" value="GH43_C2"/>
</dbReference>
<dbReference type="Gene3D" id="2.60.120.200">
    <property type="match status" value="1"/>
</dbReference>
<comment type="caution">
    <text evidence="7">The sequence shown here is derived from an EMBL/GenBank/DDBJ whole genome shotgun (WGS) entry which is preliminary data.</text>
</comment>
<evidence type="ECO:0000256" key="4">
    <source>
        <dbReference type="PIRSR" id="PIRSR606710-2"/>
    </source>
</evidence>
<evidence type="ECO:0000256" key="5">
    <source>
        <dbReference type="SAM" id="SignalP"/>
    </source>
</evidence>
<dbReference type="PANTHER" id="PTHR42812">
    <property type="entry name" value="BETA-XYLOSIDASE"/>
    <property type="match status" value="1"/>
</dbReference>
<keyword evidence="2 7" id="KW-0378">Hydrolase</keyword>
<dbReference type="GO" id="GO:0005975">
    <property type="term" value="P:carbohydrate metabolic process"/>
    <property type="evidence" value="ECO:0007669"/>
    <property type="project" value="InterPro"/>
</dbReference>
<evidence type="ECO:0000256" key="2">
    <source>
        <dbReference type="ARBA" id="ARBA00022801"/>
    </source>
</evidence>
<keyword evidence="8" id="KW-1185">Reference proteome</keyword>
<evidence type="ECO:0000259" key="6">
    <source>
        <dbReference type="Pfam" id="PF17851"/>
    </source>
</evidence>
<dbReference type="CDD" id="cd00257">
    <property type="entry name" value="beta-trefoil_FSCN-like"/>
    <property type="match status" value="1"/>
</dbReference>
<dbReference type="InterPro" id="IPR008999">
    <property type="entry name" value="Actin-crosslinking"/>
</dbReference>
<keyword evidence="5" id="KW-0732">Signal</keyword>
<reference evidence="7 8" key="1">
    <citation type="submission" date="2020-07" db="EMBL/GenBank/DDBJ databases">
        <authorList>
            <person name="Feng X."/>
        </authorList>
    </citation>
    <scope>NUCLEOTIDE SEQUENCE [LARGE SCALE GENOMIC DNA]</scope>
    <source>
        <strain evidence="7 8">JCM23202</strain>
    </source>
</reference>
<protein>
    <submittedName>
        <fullName evidence="7">Glycosyl hydrolase 43 family protein</fullName>
    </submittedName>
</protein>
<dbReference type="EMBL" id="JACHVC010000013">
    <property type="protein sequence ID" value="MBC2608016.1"/>
    <property type="molecule type" value="Genomic_DNA"/>
</dbReference>
<evidence type="ECO:0000313" key="7">
    <source>
        <dbReference type="EMBL" id="MBC2608016.1"/>
    </source>
</evidence>
<evidence type="ECO:0000256" key="1">
    <source>
        <dbReference type="ARBA" id="ARBA00009865"/>
    </source>
</evidence>
<dbReference type="AlphaFoldDB" id="A0A7X1EA53"/>
<dbReference type="GO" id="GO:0004553">
    <property type="term" value="F:hydrolase activity, hydrolyzing O-glycosyl compounds"/>
    <property type="evidence" value="ECO:0007669"/>
    <property type="project" value="InterPro"/>
</dbReference>
<comment type="similarity">
    <text evidence="1">Belongs to the glycosyl hydrolase 43 family.</text>
</comment>
<dbReference type="SUPFAM" id="SSF49899">
    <property type="entry name" value="Concanavalin A-like lectins/glucanases"/>
    <property type="match status" value="1"/>
</dbReference>
<name>A0A7X1EA53_9BACT</name>
<evidence type="ECO:0000256" key="3">
    <source>
        <dbReference type="ARBA" id="ARBA00023295"/>
    </source>
</evidence>
<organism evidence="7 8">
    <name type="scientific">Pelagicoccus albus</name>
    <dbReference type="NCBI Taxonomy" id="415222"/>
    <lineage>
        <taxon>Bacteria</taxon>
        <taxon>Pseudomonadati</taxon>
        <taxon>Verrucomicrobiota</taxon>
        <taxon>Opitutia</taxon>
        <taxon>Puniceicoccales</taxon>
        <taxon>Pelagicoccaceae</taxon>
        <taxon>Pelagicoccus</taxon>
    </lineage>
</organism>
<proteinExistence type="inferred from homology"/>
<keyword evidence="3" id="KW-0326">Glycosidase</keyword>
<dbReference type="CDD" id="cd09001">
    <property type="entry name" value="GH43_FsAxh1-like"/>
    <property type="match status" value="1"/>
</dbReference>
<dbReference type="InterPro" id="IPR023296">
    <property type="entry name" value="Glyco_hydro_beta-prop_sf"/>
</dbReference>
<dbReference type="Gene3D" id="2.115.10.20">
    <property type="entry name" value="Glycosyl hydrolase domain, family 43"/>
    <property type="match status" value="1"/>
</dbReference>
<gene>
    <name evidence="7" type="ORF">H5P27_18325</name>
</gene>
<dbReference type="PANTHER" id="PTHR42812:SF12">
    <property type="entry name" value="BETA-XYLOSIDASE-RELATED"/>
    <property type="match status" value="1"/>
</dbReference>
<dbReference type="Pfam" id="PF17851">
    <property type="entry name" value="GH43_C2"/>
    <property type="match status" value="1"/>
</dbReference>
<sequence>MINSPKLFARLALAACLAAANFLQAEKLSTWTADNGNGTFTNPLFYDEFSDPDMIRVGDDYYLTGTTMHSMPGLPILHSRDLVNWQLLTYAFEKLDLGPNFRLEDGEIYGQGIWAPCLRYHDGIFYIFTNINGEKTQILSATDPAGPWQREQMKVSLHDLSVLFDDDGKAYAIWGYNEIRMVELTDDLLDIVPGSERIIIPAGSGIGEGVHFYKIDGQYIITSSNYSPMLYMACARASQIDGPYEVTTISARETLGKSNGWRLEGWGRGGPEIELIPPAPESGSTISLHQGGLVDTPSGQWWGFSMIDYNSVGRLTCLSPVTWQDDWPYFGLPGNLTRTPRTWVKPETEYPVDEPHAPYQRSDEFESELANVWQWSHVPNDQKWSLSERAGFLRLHSTPAESYWTARNTLTQRAVGPISIATTHLDLSGLKPGDRAGLALANFPYARLAAGRDESGFWIERYDQISESYLREAIDSNTVSLRVECDFDTEQAQFSYSVNGQEYTKIGEPFTMVFQLKTFQGIRYSLFNFNQSGSDGGYADFDSFELEEPVATAKWREIPVGKKIKLISKADGATLVSWNGFLRPMSPDSDLAKSEAAHLTVVDRGQGRIALKSSDGSFIRVTGVGATGDVRFVSEESGQASLFQWQDMLNKEIMLLSLHTNRYLNALPSGGELTSADSPGATPNRKGGSCFTWQLVE</sequence>